<dbReference type="Proteomes" id="UP000281553">
    <property type="component" value="Unassembled WGS sequence"/>
</dbReference>
<evidence type="ECO:0000313" key="2">
    <source>
        <dbReference type="EMBL" id="VDK82997.1"/>
    </source>
</evidence>
<sequence>MASLSSCPFTFACIALLLLGNTLTNARPAAEDMDFDDAEYAARHMAQLEDRPYSYPELLEHLQKRFMLGLGVPPRSQVKKFFLGLGAPRRHRLNR</sequence>
<evidence type="ECO:0000256" key="1">
    <source>
        <dbReference type="SAM" id="SignalP"/>
    </source>
</evidence>
<keyword evidence="1" id="KW-0732">Signal</keyword>
<dbReference type="OrthoDB" id="10363980at2759"/>
<dbReference type="EMBL" id="UYRU01043600">
    <property type="protein sequence ID" value="VDK82997.1"/>
    <property type="molecule type" value="Genomic_DNA"/>
</dbReference>
<dbReference type="AlphaFoldDB" id="A0A3P6TD62"/>
<accession>A0A3P6TD62</accession>
<gene>
    <name evidence="2" type="ORF">DILT_LOCUS3406</name>
</gene>
<evidence type="ECO:0000313" key="3">
    <source>
        <dbReference type="Proteomes" id="UP000281553"/>
    </source>
</evidence>
<feature type="signal peptide" evidence="1">
    <location>
        <begin position="1"/>
        <end position="26"/>
    </location>
</feature>
<name>A0A3P6TD62_DIBLA</name>
<proteinExistence type="predicted"/>
<feature type="chain" id="PRO_5018004537" evidence="1">
    <location>
        <begin position="27"/>
        <end position="95"/>
    </location>
</feature>
<protein>
    <submittedName>
        <fullName evidence="2">Uncharacterized protein</fullName>
    </submittedName>
</protein>
<reference evidence="2 3" key="1">
    <citation type="submission" date="2018-11" db="EMBL/GenBank/DDBJ databases">
        <authorList>
            <consortium name="Pathogen Informatics"/>
        </authorList>
    </citation>
    <scope>NUCLEOTIDE SEQUENCE [LARGE SCALE GENOMIC DNA]</scope>
</reference>
<organism evidence="2 3">
    <name type="scientific">Dibothriocephalus latus</name>
    <name type="common">Fish tapeworm</name>
    <name type="synonym">Diphyllobothrium latum</name>
    <dbReference type="NCBI Taxonomy" id="60516"/>
    <lineage>
        <taxon>Eukaryota</taxon>
        <taxon>Metazoa</taxon>
        <taxon>Spiralia</taxon>
        <taxon>Lophotrochozoa</taxon>
        <taxon>Platyhelminthes</taxon>
        <taxon>Cestoda</taxon>
        <taxon>Eucestoda</taxon>
        <taxon>Diphyllobothriidea</taxon>
        <taxon>Diphyllobothriidae</taxon>
        <taxon>Dibothriocephalus</taxon>
    </lineage>
</organism>
<keyword evidence="3" id="KW-1185">Reference proteome</keyword>